<keyword evidence="1" id="KW-0732">Signal</keyword>
<dbReference type="Proteomes" id="UP000828390">
    <property type="component" value="Unassembled WGS sequence"/>
</dbReference>
<evidence type="ECO:0000313" key="2">
    <source>
        <dbReference type="EMBL" id="KAH3812585.1"/>
    </source>
</evidence>
<gene>
    <name evidence="2" type="ORF">DPMN_141021</name>
</gene>
<name>A0A9D4JHX1_DREPO</name>
<dbReference type="AlphaFoldDB" id="A0A9D4JHX1"/>
<evidence type="ECO:0000313" key="3">
    <source>
        <dbReference type="Proteomes" id="UP000828390"/>
    </source>
</evidence>
<comment type="caution">
    <text evidence="2">The sequence shown here is derived from an EMBL/GenBank/DDBJ whole genome shotgun (WGS) entry which is preliminary data.</text>
</comment>
<reference evidence="2" key="1">
    <citation type="journal article" date="2019" name="bioRxiv">
        <title>The Genome of the Zebra Mussel, Dreissena polymorpha: A Resource for Invasive Species Research.</title>
        <authorList>
            <person name="McCartney M.A."/>
            <person name="Auch B."/>
            <person name="Kono T."/>
            <person name="Mallez S."/>
            <person name="Zhang Y."/>
            <person name="Obille A."/>
            <person name="Becker A."/>
            <person name="Abrahante J.E."/>
            <person name="Garbe J."/>
            <person name="Badalamenti J.P."/>
            <person name="Herman A."/>
            <person name="Mangelson H."/>
            <person name="Liachko I."/>
            <person name="Sullivan S."/>
            <person name="Sone E.D."/>
            <person name="Koren S."/>
            <person name="Silverstein K.A.T."/>
            <person name="Beckman K.B."/>
            <person name="Gohl D.M."/>
        </authorList>
    </citation>
    <scope>NUCLEOTIDE SEQUENCE</scope>
    <source>
        <strain evidence="2">Duluth1</strain>
        <tissue evidence="2">Whole animal</tissue>
    </source>
</reference>
<sequence length="90" mass="10314">MKSTHFMSVAMVSIMLVTLVTAFKFDGHALYEMGCMKQCGSYFSKCYKYCFVADDAQAPDPEMMLEKRDRACLDTCIERLTTCHHYCARS</sequence>
<keyword evidence="3" id="KW-1185">Reference proteome</keyword>
<evidence type="ECO:0000256" key="1">
    <source>
        <dbReference type="SAM" id="SignalP"/>
    </source>
</evidence>
<organism evidence="2 3">
    <name type="scientific">Dreissena polymorpha</name>
    <name type="common">Zebra mussel</name>
    <name type="synonym">Mytilus polymorpha</name>
    <dbReference type="NCBI Taxonomy" id="45954"/>
    <lineage>
        <taxon>Eukaryota</taxon>
        <taxon>Metazoa</taxon>
        <taxon>Spiralia</taxon>
        <taxon>Lophotrochozoa</taxon>
        <taxon>Mollusca</taxon>
        <taxon>Bivalvia</taxon>
        <taxon>Autobranchia</taxon>
        <taxon>Heteroconchia</taxon>
        <taxon>Euheterodonta</taxon>
        <taxon>Imparidentia</taxon>
        <taxon>Neoheterodontei</taxon>
        <taxon>Myida</taxon>
        <taxon>Dreissenoidea</taxon>
        <taxon>Dreissenidae</taxon>
        <taxon>Dreissena</taxon>
    </lineage>
</organism>
<accession>A0A9D4JHX1</accession>
<feature type="signal peptide" evidence="1">
    <location>
        <begin position="1"/>
        <end position="22"/>
    </location>
</feature>
<proteinExistence type="predicted"/>
<feature type="chain" id="PRO_5038789440" evidence="1">
    <location>
        <begin position="23"/>
        <end position="90"/>
    </location>
</feature>
<reference evidence="2" key="2">
    <citation type="submission" date="2020-11" db="EMBL/GenBank/DDBJ databases">
        <authorList>
            <person name="McCartney M.A."/>
            <person name="Auch B."/>
            <person name="Kono T."/>
            <person name="Mallez S."/>
            <person name="Becker A."/>
            <person name="Gohl D.M."/>
            <person name="Silverstein K.A.T."/>
            <person name="Koren S."/>
            <person name="Bechman K.B."/>
            <person name="Herman A."/>
            <person name="Abrahante J.E."/>
            <person name="Garbe J."/>
        </authorList>
    </citation>
    <scope>NUCLEOTIDE SEQUENCE</scope>
    <source>
        <strain evidence="2">Duluth1</strain>
        <tissue evidence="2">Whole animal</tissue>
    </source>
</reference>
<protein>
    <submittedName>
        <fullName evidence="2">Uncharacterized protein</fullName>
    </submittedName>
</protein>
<dbReference type="EMBL" id="JAIWYP010000006">
    <property type="protein sequence ID" value="KAH3812585.1"/>
    <property type="molecule type" value="Genomic_DNA"/>
</dbReference>